<accession>A0ACC2Q658</accession>
<reference evidence="1" key="1">
    <citation type="submission" date="2023-03" db="EMBL/GenBank/DDBJ databases">
        <title>Chromosome-level genomes of two armyworms, Mythimna separata and Mythimna loreyi, provide insights into the biosynthesis and reception of sex pheromones.</title>
        <authorList>
            <person name="Zhao H."/>
        </authorList>
    </citation>
    <scope>NUCLEOTIDE SEQUENCE</scope>
    <source>
        <strain evidence="1">BeijingLab</strain>
    </source>
</reference>
<comment type="caution">
    <text evidence="1">The sequence shown here is derived from an EMBL/GenBank/DDBJ whole genome shotgun (WGS) entry which is preliminary data.</text>
</comment>
<organism evidence="1 2">
    <name type="scientific">Mythimna loreyi</name>
    <dbReference type="NCBI Taxonomy" id="667449"/>
    <lineage>
        <taxon>Eukaryota</taxon>
        <taxon>Metazoa</taxon>
        <taxon>Ecdysozoa</taxon>
        <taxon>Arthropoda</taxon>
        <taxon>Hexapoda</taxon>
        <taxon>Insecta</taxon>
        <taxon>Pterygota</taxon>
        <taxon>Neoptera</taxon>
        <taxon>Endopterygota</taxon>
        <taxon>Lepidoptera</taxon>
        <taxon>Glossata</taxon>
        <taxon>Ditrysia</taxon>
        <taxon>Noctuoidea</taxon>
        <taxon>Noctuidae</taxon>
        <taxon>Noctuinae</taxon>
        <taxon>Hadenini</taxon>
        <taxon>Mythimna</taxon>
    </lineage>
</organism>
<sequence>MDTKTTQIRQRNRFLKLSLKKSRPKVTQDINKHNRSSDVIILDESFDRLRNDFLKTAQSAQKIYSPITINDSCDLSFQDDLPKISLNEKEPSKNGNISFNQSREDPSPAKDSRPSIGGWSPAQNIICATPRHEPAPSSPRDIANESQEQCSIKKIHLSQKKLLNDLYGDQWKSIPKLFKAIKANYENDTVSKKLRFDDDESDKENIRHHLKQNKMLYLTDSEAKRRVDIANETEKRSKKKLYTEMVPSTPEVPKVKMRNVNSTTKKNKVKKAMSVTEMVEVMNDDVDMLTKKVGNVCVTPVADSVKRISFVGSLADNVPSWRCNVEAIQYRDSYKTLKEQLARRLFVEFNKGVFDNAMDDDLPILWDTKLRTTAGTTTNRLIKNSKGDRIRTSSIKLSTKVLDGPQRLRDTLIHELCHAATWLIDAELKAGHGPLWNKWAKRALMVYPELGEISRCHDMAIHFKYSYKCTKCGYSVQRHSKSIDVTKKCCGYCRGTFELILNKKNKDGVVVSTPARKGTTNDFALYVKENYASLKDGTRTHAQVMKILGEQFAKSKET</sequence>
<evidence type="ECO:0000313" key="2">
    <source>
        <dbReference type="Proteomes" id="UP001231649"/>
    </source>
</evidence>
<dbReference type="EMBL" id="CM056803">
    <property type="protein sequence ID" value="KAJ8707454.1"/>
    <property type="molecule type" value="Genomic_DNA"/>
</dbReference>
<proteinExistence type="predicted"/>
<dbReference type="Proteomes" id="UP001231649">
    <property type="component" value="Chromosome 27"/>
</dbReference>
<keyword evidence="2" id="KW-1185">Reference proteome</keyword>
<evidence type="ECO:0000313" key="1">
    <source>
        <dbReference type="EMBL" id="KAJ8707454.1"/>
    </source>
</evidence>
<protein>
    <submittedName>
        <fullName evidence="1">Uncharacterized protein</fullName>
    </submittedName>
</protein>
<name>A0ACC2Q658_9NEOP</name>
<gene>
    <name evidence="1" type="ORF">PYW08_010706</name>
</gene>